<comment type="similarity">
    <text evidence="2">Belongs to the ABC transporter superfamily. ABCG family. Eye pigment precursor importer (TC 3.A.1.204) subfamily.</text>
</comment>
<proteinExistence type="inferred from homology"/>
<evidence type="ECO:0000256" key="1">
    <source>
        <dbReference type="ARBA" id="ARBA00004141"/>
    </source>
</evidence>
<dbReference type="GO" id="GO:0016887">
    <property type="term" value="F:ATP hydrolysis activity"/>
    <property type="evidence" value="ECO:0007669"/>
    <property type="project" value="InterPro"/>
</dbReference>
<comment type="subcellular location">
    <subcellularLocation>
        <location evidence="1">Membrane</location>
        <topology evidence="1">Multi-pass membrane protein</topology>
    </subcellularLocation>
</comment>
<evidence type="ECO:0000256" key="6">
    <source>
        <dbReference type="ARBA" id="ARBA00022840"/>
    </source>
</evidence>
<dbReference type="InterPro" id="IPR003593">
    <property type="entry name" value="AAA+_ATPase"/>
</dbReference>
<feature type="transmembrane region" description="Helical" evidence="9">
    <location>
        <begin position="564"/>
        <end position="588"/>
    </location>
</feature>
<dbReference type="Gene3D" id="3.40.50.300">
    <property type="entry name" value="P-loop containing nucleotide triphosphate hydrolases"/>
    <property type="match status" value="1"/>
</dbReference>
<dbReference type="GO" id="GO:0005886">
    <property type="term" value="C:plasma membrane"/>
    <property type="evidence" value="ECO:0007669"/>
    <property type="project" value="TreeGrafter"/>
</dbReference>
<reference evidence="11" key="1">
    <citation type="submission" date="2020-08" db="EMBL/GenBank/DDBJ databases">
        <title>Multicomponent nature underlies the extraordinary mechanical properties of spider dragline silk.</title>
        <authorList>
            <person name="Kono N."/>
            <person name="Nakamura H."/>
            <person name="Mori M."/>
            <person name="Yoshida Y."/>
            <person name="Ohtoshi R."/>
            <person name="Malay A.D."/>
            <person name="Moran D.A.P."/>
            <person name="Tomita M."/>
            <person name="Numata K."/>
            <person name="Arakawa K."/>
        </authorList>
    </citation>
    <scope>NUCLEOTIDE SEQUENCE</scope>
</reference>
<feature type="transmembrane region" description="Helical" evidence="9">
    <location>
        <begin position="682"/>
        <end position="704"/>
    </location>
</feature>
<dbReference type="OrthoDB" id="66620at2759"/>
<dbReference type="PANTHER" id="PTHR48041:SF63">
    <property type="entry name" value="EARLY GENE AT 23, ISOFORM C"/>
    <property type="match status" value="1"/>
</dbReference>
<keyword evidence="8 9" id="KW-0472">Membrane</keyword>
<evidence type="ECO:0000256" key="7">
    <source>
        <dbReference type="ARBA" id="ARBA00022989"/>
    </source>
</evidence>
<dbReference type="PROSITE" id="PS50893">
    <property type="entry name" value="ABC_TRANSPORTER_2"/>
    <property type="match status" value="1"/>
</dbReference>
<dbReference type="AlphaFoldDB" id="A0A8X6N074"/>
<evidence type="ECO:0000256" key="2">
    <source>
        <dbReference type="ARBA" id="ARBA00005814"/>
    </source>
</evidence>
<dbReference type="GO" id="GO:0005524">
    <property type="term" value="F:ATP binding"/>
    <property type="evidence" value="ECO:0007669"/>
    <property type="project" value="UniProtKB-KW"/>
</dbReference>
<dbReference type="EMBL" id="BMAW01004083">
    <property type="protein sequence ID" value="GFS86924.1"/>
    <property type="molecule type" value="Genomic_DNA"/>
</dbReference>
<dbReference type="InterPro" id="IPR027417">
    <property type="entry name" value="P-loop_NTPase"/>
</dbReference>
<accession>A0A8X6N074</accession>
<dbReference type="SMART" id="SM00382">
    <property type="entry name" value="AAA"/>
    <property type="match status" value="1"/>
</dbReference>
<evidence type="ECO:0000259" key="10">
    <source>
        <dbReference type="PROSITE" id="PS50893"/>
    </source>
</evidence>
<dbReference type="Pfam" id="PF00005">
    <property type="entry name" value="ABC_tran"/>
    <property type="match status" value="1"/>
</dbReference>
<keyword evidence="3" id="KW-0813">Transport</keyword>
<dbReference type="Pfam" id="PF19055">
    <property type="entry name" value="ABC2_membrane_7"/>
    <property type="match status" value="1"/>
</dbReference>
<evidence type="ECO:0000313" key="12">
    <source>
        <dbReference type="Proteomes" id="UP000887013"/>
    </source>
</evidence>
<protein>
    <submittedName>
        <fullName evidence="11">ABC transporter G family member 14</fullName>
    </submittedName>
</protein>
<name>A0A8X6N074_NEPPI</name>
<dbReference type="Proteomes" id="UP000887013">
    <property type="component" value="Unassembled WGS sequence"/>
</dbReference>
<sequence>MPEGPVMLYRKDSSGFGGTSLSQGVPENGLRPLELVFRGIKMSCKQKTILHDVFGMAKPGEMLAVMGPSGSGKTTLLNALSGRAKVDSGVITLSGELLNKELRRRICYVLQQDIFMPNLTLRQTLKFCALLRLPSSMSTKAKMEYVDHLAGVLDLRHCLDTHLTALVWLTLSPELIHLAEYSEMTPFVMKSASIQEPTTGLDSSSAYSLMMMLKQYAAEESKTVVVTVHQPSSQIFHMFDRILLLCKGQVAYFGKEKNIIDFFTNIGLPIEPHYNPADFIMEQLKKGCEIQEKIISAAQELRCTADYPSELKDNTVTDLVTPSFESQYRAIECPHCQMTMWQRMHARHHDNDPSTEEKLLWSVAKDPVISPPVELRVMVDDGHKITTVCSKKGDSVEDEDSGRSSWWSDTGHSSIYDSREDHLYGPKWPASFWTQLRVLSQRNFIEGRRRMLSKLNWAQTFGLGIVSGLMWFQIERKEETIFDVKGWMFFSSTYWMLFALFEALVSFPPEREVINKERASGAYRLSAYYCAKMLGELPLMITLPTVFHIISYPLLGFTASYTFLALWGFLLLSTIVAQSVGLFVGAACHDLQMSVTISSLYSLSTMLFGGYYASTIPPWLSWLRYLSMVHYTFQAMQIVEFSGGSPVICAAENTLYVACRQENATFIPPDDIINKGGEPLPLWANTLVLFLFLLVFRLLGYLSLRFCRTAK</sequence>
<evidence type="ECO:0000256" key="9">
    <source>
        <dbReference type="SAM" id="Phobius"/>
    </source>
</evidence>
<evidence type="ECO:0000256" key="5">
    <source>
        <dbReference type="ARBA" id="ARBA00022741"/>
    </source>
</evidence>
<evidence type="ECO:0000256" key="8">
    <source>
        <dbReference type="ARBA" id="ARBA00023136"/>
    </source>
</evidence>
<feature type="transmembrane region" description="Helical" evidence="9">
    <location>
        <begin position="600"/>
        <end position="620"/>
    </location>
</feature>
<evidence type="ECO:0000313" key="11">
    <source>
        <dbReference type="EMBL" id="GFS86924.1"/>
    </source>
</evidence>
<dbReference type="InterPro" id="IPR043926">
    <property type="entry name" value="ABCG_dom"/>
</dbReference>
<keyword evidence="7 9" id="KW-1133">Transmembrane helix</keyword>
<keyword evidence="6" id="KW-0067">ATP-binding</keyword>
<evidence type="ECO:0000256" key="3">
    <source>
        <dbReference type="ARBA" id="ARBA00022448"/>
    </source>
</evidence>
<dbReference type="GO" id="GO:0140359">
    <property type="term" value="F:ABC-type transporter activity"/>
    <property type="evidence" value="ECO:0007669"/>
    <property type="project" value="InterPro"/>
</dbReference>
<keyword evidence="5" id="KW-0547">Nucleotide-binding</keyword>
<gene>
    <name evidence="11" type="primary">ABCG14</name>
    <name evidence="11" type="ORF">NPIL_47531</name>
</gene>
<dbReference type="InterPro" id="IPR050352">
    <property type="entry name" value="ABCG_transporters"/>
</dbReference>
<dbReference type="SUPFAM" id="SSF52540">
    <property type="entry name" value="P-loop containing nucleoside triphosphate hydrolases"/>
    <property type="match status" value="1"/>
</dbReference>
<evidence type="ECO:0000256" key="4">
    <source>
        <dbReference type="ARBA" id="ARBA00022692"/>
    </source>
</evidence>
<organism evidence="11 12">
    <name type="scientific">Nephila pilipes</name>
    <name type="common">Giant wood spider</name>
    <name type="synonym">Nephila maculata</name>
    <dbReference type="NCBI Taxonomy" id="299642"/>
    <lineage>
        <taxon>Eukaryota</taxon>
        <taxon>Metazoa</taxon>
        <taxon>Ecdysozoa</taxon>
        <taxon>Arthropoda</taxon>
        <taxon>Chelicerata</taxon>
        <taxon>Arachnida</taxon>
        <taxon>Araneae</taxon>
        <taxon>Araneomorphae</taxon>
        <taxon>Entelegynae</taxon>
        <taxon>Araneoidea</taxon>
        <taxon>Nephilidae</taxon>
        <taxon>Nephila</taxon>
    </lineage>
</organism>
<dbReference type="PANTHER" id="PTHR48041">
    <property type="entry name" value="ABC TRANSPORTER G FAMILY MEMBER 28"/>
    <property type="match status" value="1"/>
</dbReference>
<comment type="caution">
    <text evidence="11">The sequence shown here is derived from an EMBL/GenBank/DDBJ whole genome shotgun (WGS) entry which is preliminary data.</text>
</comment>
<dbReference type="InterPro" id="IPR003439">
    <property type="entry name" value="ABC_transporter-like_ATP-bd"/>
</dbReference>
<feature type="transmembrane region" description="Helical" evidence="9">
    <location>
        <begin position="528"/>
        <end position="552"/>
    </location>
</feature>
<keyword evidence="12" id="KW-1185">Reference proteome</keyword>
<feature type="transmembrane region" description="Helical" evidence="9">
    <location>
        <begin position="486"/>
        <end position="507"/>
    </location>
</feature>
<feature type="domain" description="ABC transporter" evidence="10">
    <location>
        <begin position="30"/>
        <end position="272"/>
    </location>
</feature>
<dbReference type="InterPro" id="IPR013525">
    <property type="entry name" value="ABC2_TM"/>
</dbReference>
<keyword evidence="4 9" id="KW-0812">Transmembrane</keyword>
<dbReference type="Pfam" id="PF01061">
    <property type="entry name" value="ABC2_membrane"/>
    <property type="match status" value="1"/>
</dbReference>